<dbReference type="SMART" id="SM00409">
    <property type="entry name" value="IG"/>
    <property type="match status" value="1"/>
</dbReference>
<evidence type="ECO:0000259" key="2">
    <source>
        <dbReference type="SMART" id="SM00409"/>
    </source>
</evidence>
<reference evidence="3" key="2">
    <citation type="submission" date="2023-05" db="EMBL/GenBank/DDBJ databases">
        <authorList>
            <person name="Fouks B."/>
        </authorList>
    </citation>
    <scope>NUCLEOTIDE SEQUENCE</scope>
    <source>
        <strain evidence="3">Stay&amp;Tobe</strain>
        <tissue evidence="3">Testes</tissue>
    </source>
</reference>
<accession>A0AAD8EM05</accession>
<dbReference type="EMBL" id="JASPKZ010002718">
    <property type="protein sequence ID" value="KAJ9594794.1"/>
    <property type="molecule type" value="Genomic_DNA"/>
</dbReference>
<dbReference type="SUPFAM" id="SSF48726">
    <property type="entry name" value="Immunoglobulin"/>
    <property type="match status" value="1"/>
</dbReference>
<sequence length="187" mass="20755">EEGPEVTQDPGPDGDPTSDGRQVEVALGGAVQLQCPAATAGGCWSRVGAGGLLQPVGSGPELTLDRVLYQEAGEYRCMVGQPPPELEQWRADLDIQLIVTGEEARGRQYKEYTTKHGESVYTRNDHKIERKKMDQEHRGSRGESGQIHIKNVNNTVYIERNEVTYYVSLYPVFPSVLNTLWIWKIAG</sequence>
<proteinExistence type="predicted"/>
<name>A0AAD8EM05_DIPPU</name>
<dbReference type="AlphaFoldDB" id="A0AAD8EM05"/>
<reference evidence="3" key="1">
    <citation type="journal article" date="2023" name="IScience">
        <title>Live-bearing cockroach genome reveals convergent evolutionary mechanisms linked to viviparity in insects and beyond.</title>
        <authorList>
            <person name="Fouks B."/>
            <person name="Harrison M.C."/>
            <person name="Mikhailova A.A."/>
            <person name="Marchal E."/>
            <person name="English S."/>
            <person name="Carruthers M."/>
            <person name="Jennings E.C."/>
            <person name="Chiamaka E.L."/>
            <person name="Frigard R.A."/>
            <person name="Pippel M."/>
            <person name="Attardo G.M."/>
            <person name="Benoit J.B."/>
            <person name="Bornberg-Bauer E."/>
            <person name="Tobe S.S."/>
        </authorList>
    </citation>
    <scope>NUCLEOTIDE SEQUENCE</scope>
    <source>
        <strain evidence="3">Stay&amp;Tobe</strain>
    </source>
</reference>
<feature type="compositionally biased region" description="Low complexity" evidence="1">
    <location>
        <begin position="9"/>
        <end position="20"/>
    </location>
</feature>
<feature type="non-terminal residue" evidence="3">
    <location>
        <position position="1"/>
    </location>
</feature>
<evidence type="ECO:0000313" key="4">
    <source>
        <dbReference type="Proteomes" id="UP001233999"/>
    </source>
</evidence>
<feature type="region of interest" description="Disordered" evidence="1">
    <location>
        <begin position="1"/>
        <end position="20"/>
    </location>
</feature>
<dbReference type="InterPro" id="IPR036179">
    <property type="entry name" value="Ig-like_dom_sf"/>
</dbReference>
<feature type="non-terminal residue" evidence="3">
    <location>
        <position position="187"/>
    </location>
</feature>
<dbReference type="InterPro" id="IPR003599">
    <property type="entry name" value="Ig_sub"/>
</dbReference>
<keyword evidence="4" id="KW-1185">Reference proteome</keyword>
<evidence type="ECO:0000313" key="3">
    <source>
        <dbReference type="EMBL" id="KAJ9594794.1"/>
    </source>
</evidence>
<protein>
    <recommendedName>
        <fullName evidence="2">Immunoglobulin domain-containing protein</fullName>
    </recommendedName>
</protein>
<comment type="caution">
    <text evidence="3">The sequence shown here is derived from an EMBL/GenBank/DDBJ whole genome shotgun (WGS) entry which is preliminary data.</text>
</comment>
<dbReference type="Proteomes" id="UP001233999">
    <property type="component" value="Unassembled WGS sequence"/>
</dbReference>
<evidence type="ECO:0000256" key="1">
    <source>
        <dbReference type="SAM" id="MobiDB-lite"/>
    </source>
</evidence>
<organism evidence="3 4">
    <name type="scientific">Diploptera punctata</name>
    <name type="common">Pacific beetle cockroach</name>
    <dbReference type="NCBI Taxonomy" id="6984"/>
    <lineage>
        <taxon>Eukaryota</taxon>
        <taxon>Metazoa</taxon>
        <taxon>Ecdysozoa</taxon>
        <taxon>Arthropoda</taxon>
        <taxon>Hexapoda</taxon>
        <taxon>Insecta</taxon>
        <taxon>Pterygota</taxon>
        <taxon>Neoptera</taxon>
        <taxon>Polyneoptera</taxon>
        <taxon>Dictyoptera</taxon>
        <taxon>Blattodea</taxon>
        <taxon>Blaberoidea</taxon>
        <taxon>Blaberidae</taxon>
        <taxon>Diplopterinae</taxon>
        <taxon>Diploptera</taxon>
    </lineage>
</organism>
<feature type="domain" description="Immunoglobulin" evidence="2">
    <location>
        <begin position="20"/>
        <end position="100"/>
    </location>
</feature>
<gene>
    <name evidence="3" type="ORF">L9F63_013906</name>
</gene>